<dbReference type="EMBL" id="BFEA01000154">
    <property type="protein sequence ID" value="GBG71838.1"/>
    <property type="molecule type" value="Genomic_DNA"/>
</dbReference>
<dbReference type="AlphaFoldDB" id="A0A388KPA4"/>
<comment type="caution">
    <text evidence="2">The sequence shown here is derived from an EMBL/GenBank/DDBJ whole genome shotgun (WGS) entry which is preliminary data.</text>
</comment>
<proteinExistence type="predicted"/>
<name>A0A388KPA4_CHABU</name>
<accession>A0A388KPA4</accession>
<reference evidence="2 3" key="1">
    <citation type="journal article" date="2018" name="Cell">
        <title>The Chara Genome: Secondary Complexity and Implications for Plant Terrestrialization.</title>
        <authorList>
            <person name="Nishiyama T."/>
            <person name="Sakayama H."/>
            <person name="Vries J.D."/>
            <person name="Buschmann H."/>
            <person name="Saint-Marcoux D."/>
            <person name="Ullrich K.K."/>
            <person name="Haas F.B."/>
            <person name="Vanderstraeten L."/>
            <person name="Becker D."/>
            <person name="Lang D."/>
            <person name="Vosolsobe S."/>
            <person name="Rombauts S."/>
            <person name="Wilhelmsson P.K.I."/>
            <person name="Janitza P."/>
            <person name="Kern R."/>
            <person name="Heyl A."/>
            <person name="Rumpler F."/>
            <person name="Villalobos L.I.A.C."/>
            <person name="Clay J.M."/>
            <person name="Skokan R."/>
            <person name="Toyoda A."/>
            <person name="Suzuki Y."/>
            <person name="Kagoshima H."/>
            <person name="Schijlen E."/>
            <person name="Tajeshwar N."/>
            <person name="Catarino B."/>
            <person name="Hetherington A.J."/>
            <person name="Saltykova A."/>
            <person name="Bonnot C."/>
            <person name="Breuninger H."/>
            <person name="Symeonidi A."/>
            <person name="Radhakrishnan G.V."/>
            <person name="Van Nieuwerburgh F."/>
            <person name="Deforce D."/>
            <person name="Chang C."/>
            <person name="Karol K.G."/>
            <person name="Hedrich R."/>
            <person name="Ulvskov P."/>
            <person name="Glockner G."/>
            <person name="Delwiche C.F."/>
            <person name="Petrasek J."/>
            <person name="Van de Peer Y."/>
            <person name="Friml J."/>
            <person name="Beilby M."/>
            <person name="Dolan L."/>
            <person name="Kohara Y."/>
            <person name="Sugano S."/>
            <person name="Fujiyama A."/>
            <person name="Delaux P.-M."/>
            <person name="Quint M."/>
            <person name="TheiBen G."/>
            <person name="Hagemann M."/>
            <person name="Harholt J."/>
            <person name="Dunand C."/>
            <person name="Zachgo S."/>
            <person name="Langdale J."/>
            <person name="Maumus F."/>
            <person name="Straeten D.V.D."/>
            <person name="Gould S.B."/>
            <person name="Rensing S.A."/>
        </authorList>
    </citation>
    <scope>NUCLEOTIDE SEQUENCE [LARGE SCALE GENOMIC DNA]</scope>
    <source>
        <strain evidence="2 3">S276</strain>
    </source>
</reference>
<gene>
    <name evidence="2" type="ORF">CBR_g10777</name>
</gene>
<protein>
    <submittedName>
        <fullName evidence="2">Uncharacterized protein</fullName>
    </submittedName>
</protein>
<sequence length="210" mass="24383">MGDKAQASDEEEAERCKQRESWHGESEGRQNICDRREDGEERRESPHEERSGHDSCEGRYPDFEEGYEKGTKIPYSYDPKNLTGGYSPIQTEEKEDEEEEVQVVIEISSGDERDEISRSGVEMRPPIHQPSEEAFIWEDEFGPTPSHWFQQWLSVIKNEWIIKTRELAKAGVVATPLDFYSEMELQEIARRRREIMVSGLGVKESAERQV</sequence>
<keyword evidence="3" id="KW-1185">Reference proteome</keyword>
<dbReference type="Gramene" id="GBG71838">
    <property type="protein sequence ID" value="GBG71838"/>
    <property type="gene ID" value="CBR_g10777"/>
</dbReference>
<feature type="region of interest" description="Disordered" evidence="1">
    <location>
        <begin position="1"/>
        <end position="98"/>
    </location>
</feature>
<evidence type="ECO:0000313" key="3">
    <source>
        <dbReference type="Proteomes" id="UP000265515"/>
    </source>
</evidence>
<evidence type="ECO:0000256" key="1">
    <source>
        <dbReference type="SAM" id="MobiDB-lite"/>
    </source>
</evidence>
<evidence type="ECO:0000313" key="2">
    <source>
        <dbReference type="EMBL" id="GBG71838.1"/>
    </source>
</evidence>
<feature type="compositionally biased region" description="Basic and acidic residues" evidence="1">
    <location>
        <begin position="14"/>
        <end position="71"/>
    </location>
</feature>
<dbReference type="Proteomes" id="UP000265515">
    <property type="component" value="Unassembled WGS sequence"/>
</dbReference>
<organism evidence="2 3">
    <name type="scientific">Chara braunii</name>
    <name type="common">Braun's stonewort</name>
    <dbReference type="NCBI Taxonomy" id="69332"/>
    <lineage>
        <taxon>Eukaryota</taxon>
        <taxon>Viridiplantae</taxon>
        <taxon>Streptophyta</taxon>
        <taxon>Charophyceae</taxon>
        <taxon>Charales</taxon>
        <taxon>Characeae</taxon>
        <taxon>Chara</taxon>
    </lineage>
</organism>